<organism evidence="6 7">
    <name type="scientific">Engystomops pustulosus</name>
    <name type="common">Tungara frog</name>
    <name type="synonym">Physalaemus pustulosus</name>
    <dbReference type="NCBI Taxonomy" id="76066"/>
    <lineage>
        <taxon>Eukaryota</taxon>
        <taxon>Metazoa</taxon>
        <taxon>Chordata</taxon>
        <taxon>Craniata</taxon>
        <taxon>Vertebrata</taxon>
        <taxon>Euteleostomi</taxon>
        <taxon>Amphibia</taxon>
        <taxon>Batrachia</taxon>
        <taxon>Anura</taxon>
        <taxon>Neobatrachia</taxon>
        <taxon>Hyloidea</taxon>
        <taxon>Leptodactylidae</taxon>
        <taxon>Leiuperinae</taxon>
        <taxon>Engystomops</taxon>
    </lineage>
</organism>
<dbReference type="PROSITE" id="PS51448">
    <property type="entry name" value="P_TREFOIL_2"/>
    <property type="match status" value="1"/>
</dbReference>
<comment type="caution">
    <text evidence="6">The sequence shown here is derived from an EMBL/GenBank/DDBJ whole genome shotgun (WGS) entry which is preliminary data.</text>
</comment>
<dbReference type="PANTHER" id="PTHR11412:SF181">
    <property type="entry name" value="ALPHA-2-MACROGLOBULIN-LIKE PROTEIN 1"/>
    <property type="match status" value="1"/>
</dbReference>
<feature type="disulfide bond" evidence="4">
    <location>
        <begin position="114"/>
        <end position="140"/>
    </location>
</feature>
<dbReference type="SMART" id="SM01361">
    <property type="entry name" value="A2M_recep"/>
    <property type="match status" value="1"/>
</dbReference>
<feature type="non-terminal residue" evidence="6">
    <location>
        <position position="1"/>
    </location>
</feature>
<evidence type="ECO:0000313" key="7">
    <source>
        <dbReference type="Proteomes" id="UP000824782"/>
    </source>
</evidence>
<dbReference type="EMBL" id="WNYA01001966">
    <property type="protein sequence ID" value="KAG8544817.1"/>
    <property type="molecule type" value="Genomic_DNA"/>
</dbReference>
<dbReference type="SMART" id="SM00018">
    <property type="entry name" value="PD"/>
    <property type="match status" value="1"/>
</dbReference>
<dbReference type="PRINTS" id="PR00680">
    <property type="entry name" value="PTREFOIL"/>
</dbReference>
<dbReference type="GO" id="GO:0005576">
    <property type="term" value="C:extracellular region"/>
    <property type="evidence" value="ECO:0007669"/>
    <property type="project" value="UniProtKB-SubCell"/>
</dbReference>
<dbReference type="InterPro" id="IPR044913">
    <property type="entry name" value="P_trefoil_dom_sf"/>
</dbReference>
<dbReference type="SUPFAM" id="SSF49410">
    <property type="entry name" value="Alpha-macroglobulin receptor domain"/>
    <property type="match status" value="1"/>
</dbReference>
<dbReference type="InterPro" id="IPR036595">
    <property type="entry name" value="A-macroglobulin_rcpt-bd_sf"/>
</dbReference>
<dbReference type="InterPro" id="IPR050473">
    <property type="entry name" value="A2M/Complement_sys"/>
</dbReference>
<dbReference type="PANTHER" id="PTHR11412">
    <property type="entry name" value="MACROGLOBULIN / COMPLEMENT"/>
    <property type="match status" value="1"/>
</dbReference>
<evidence type="ECO:0000256" key="4">
    <source>
        <dbReference type="PROSITE-ProRule" id="PRU00779"/>
    </source>
</evidence>
<dbReference type="FunFam" id="4.10.110.10:FF:000006">
    <property type="entry name" value="Trefoil factor 1"/>
    <property type="match status" value="1"/>
</dbReference>
<sequence length="162" mass="18117">SELFIFCSYSGKRKCTNMVVVLIEPLSGYVPDKNSLKELEQNPAVSRTEVSAKKISIYMNKLTHETESFTFSLEQETIVENLQPATIVVSDYYDPAEHAGVEYYAPCSGVVAHCEVSAEERAECGHPGITEEQCVERGCCYNAMVHGSKWCFAKGFKKIEKQ</sequence>
<name>A0AAV6ZBS7_ENGPU</name>
<dbReference type="InterPro" id="IPR017994">
    <property type="entry name" value="P_trefoil_chordata"/>
</dbReference>
<gene>
    <name evidence="6" type="ORF">GDO81_021795</name>
</gene>
<evidence type="ECO:0000259" key="5">
    <source>
        <dbReference type="PROSITE" id="PS51448"/>
    </source>
</evidence>
<proteinExistence type="predicted"/>
<protein>
    <recommendedName>
        <fullName evidence="5">P-type domain-containing protein</fullName>
    </recommendedName>
</protein>
<comment type="subcellular location">
    <subcellularLocation>
        <location evidence="1">Secreted</location>
    </subcellularLocation>
</comment>
<dbReference type="SUPFAM" id="SSF57492">
    <property type="entry name" value="Trefoil"/>
    <property type="match status" value="1"/>
</dbReference>
<dbReference type="InterPro" id="IPR000519">
    <property type="entry name" value="P_trefoil_dom"/>
</dbReference>
<dbReference type="Gene3D" id="4.10.110.10">
    <property type="entry name" value="Spasmolytic Protein, domain 1"/>
    <property type="match status" value="1"/>
</dbReference>
<accession>A0AAV6ZBS7</accession>
<feature type="disulfide bond" evidence="4">
    <location>
        <begin position="134"/>
        <end position="151"/>
    </location>
</feature>
<keyword evidence="3 4" id="KW-1015">Disulfide bond</keyword>
<reference evidence="6" key="1">
    <citation type="thesis" date="2020" institute="ProQuest LLC" country="789 East Eisenhower Parkway, Ann Arbor, MI, USA">
        <title>Comparative Genomics and Chromosome Evolution.</title>
        <authorList>
            <person name="Mudd A.B."/>
        </authorList>
    </citation>
    <scope>NUCLEOTIDE SEQUENCE</scope>
    <source>
        <strain evidence="6">237g6f4</strain>
        <tissue evidence="6">Blood</tissue>
    </source>
</reference>
<dbReference type="Pfam" id="PF07677">
    <property type="entry name" value="A2M_recep"/>
    <property type="match status" value="1"/>
</dbReference>
<evidence type="ECO:0000256" key="2">
    <source>
        <dbReference type="ARBA" id="ARBA00022525"/>
    </source>
</evidence>
<evidence type="ECO:0000256" key="3">
    <source>
        <dbReference type="ARBA" id="ARBA00023157"/>
    </source>
</evidence>
<keyword evidence="2" id="KW-0964">Secreted</keyword>
<dbReference type="CDD" id="cd00111">
    <property type="entry name" value="Trefoil"/>
    <property type="match status" value="1"/>
</dbReference>
<dbReference type="InterPro" id="IPR009048">
    <property type="entry name" value="A-macroglobulin_rcpt-bd"/>
</dbReference>
<evidence type="ECO:0000313" key="6">
    <source>
        <dbReference type="EMBL" id="KAG8544817.1"/>
    </source>
</evidence>
<dbReference type="Pfam" id="PF00088">
    <property type="entry name" value="Trefoil"/>
    <property type="match status" value="1"/>
</dbReference>
<dbReference type="Gene3D" id="2.60.40.690">
    <property type="entry name" value="Alpha-macroglobulin, receptor-binding domain"/>
    <property type="match status" value="1"/>
</dbReference>
<dbReference type="Proteomes" id="UP000824782">
    <property type="component" value="Unassembled WGS sequence"/>
</dbReference>
<feature type="disulfide bond" evidence="4">
    <location>
        <begin position="124"/>
        <end position="139"/>
    </location>
</feature>
<keyword evidence="7" id="KW-1185">Reference proteome</keyword>
<evidence type="ECO:0000256" key="1">
    <source>
        <dbReference type="ARBA" id="ARBA00004613"/>
    </source>
</evidence>
<feature type="domain" description="P-type" evidence="5">
    <location>
        <begin position="112"/>
        <end position="155"/>
    </location>
</feature>
<dbReference type="AlphaFoldDB" id="A0AAV6ZBS7"/>